<proteinExistence type="predicted"/>
<gene>
    <name evidence="2" type="ORF">Sangu_0051100</name>
</gene>
<feature type="chain" id="PRO_5043621207" evidence="1">
    <location>
        <begin position="21"/>
        <end position="333"/>
    </location>
</feature>
<accession>A0AAW2RJ55</accession>
<feature type="signal peptide" evidence="1">
    <location>
        <begin position="1"/>
        <end position="20"/>
    </location>
</feature>
<dbReference type="AlphaFoldDB" id="A0AAW2RJ55"/>
<name>A0AAW2RJ55_9LAMI</name>
<sequence>MVVFFLQLALLILGIPEQLGYPSNNPIFGHKRHKKDVERWIEAMFFVGNQIPLVVLKELMRQKFFQDVIATRKWDTPPSDLCKRPSDLLHGLQNLVLGPGPPGNVSGEYKADDDIDLEANEEYFGIDDEDNETSPTDDNVGRIRMLLKAIGFRNAIDDRKRVFPSATELERVGIHIKKLKTGGVRSICFDSWFVQAYLYVPVFPFDEHTELIFRNLKIYETSQQLGKHRREVSSYLRFMSDLIQTTKDAKLLEKQGIIQKNSDYNVEKLPGILDRLSSDQDIRLTHELHAVRSQISDFSSPWIHYKGLVNLVALLTVIQTFFALLAYFKPPKP</sequence>
<comment type="caution">
    <text evidence="2">The sequence shown here is derived from an EMBL/GenBank/DDBJ whole genome shotgun (WGS) entry which is preliminary data.</text>
</comment>
<dbReference type="InterPro" id="IPR004158">
    <property type="entry name" value="DUF247_pln"/>
</dbReference>
<dbReference type="EMBL" id="JACGWK010000001">
    <property type="protein sequence ID" value="KAL0379868.1"/>
    <property type="molecule type" value="Genomic_DNA"/>
</dbReference>
<evidence type="ECO:0000256" key="1">
    <source>
        <dbReference type="SAM" id="SignalP"/>
    </source>
</evidence>
<protein>
    <submittedName>
        <fullName evidence="2">Uncharacterized protein</fullName>
    </submittedName>
</protein>
<reference evidence="2" key="2">
    <citation type="journal article" date="2024" name="Plant">
        <title>Genomic evolution and insights into agronomic trait innovations of Sesamum species.</title>
        <authorList>
            <person name="Miao H."/>
            <person name="Wang L."/>
            <person name="Qu L."/>
            <person name="Liu H."/>
            <person name="Sun Y."/>
            <person name="Le M."/>
            <person name="Wang Q."/>
            <person name="Wei S."/>
            <person name="Zheng Y."/>
            <person name="Lin W."/>
            <person name="Duan Y."/>
            <person name="Cao H."/>
            <person name="Xiong S."/>
            <person name="Wang X."/>
            <person name="Wei L."/>
            <person name="Li C."/>
            <person name="Ma Q."/>
            <person name="Ju M."/>
            <person name="Zhao R."/>
            <person name="Li G."/>
            <person name="Mu C."/>
            <person name="Tian Q."/>
            <person name="Mei H."/>
            <person name="Zhang T."/>
            <person name="Gao T."/>
            <person name="Zhang H."/>
        </authorList>
    </citation>
    <scope>NUCLEOTIDE SEQUENCE</scope>
    <source>
        <strain evidence="2">G01</strain>
    </source>
</reference>
<keyword evidence="1" id="KW-0732">Signal</keyword>
<reference evidence="2" key="1">
    <citation type="submission" date="2020-06" db="EMBL/GenBank/DDBJ databases">
        <authorList>
            <person name="Li T."/>
            <person name="Hu X."/>
            <person name="Zhang T."/>
            <person name="Song X."/>
            <person name="Zhang H."/>
            <person name="Dai N."/>
            <person name="Sheng W."/>
            <person name="Hou X."/>
            <person name="Wei L."/>
        </authorList>
    </citation>
    <scope>NUCLEOTIDE SEQUENCE</scope>
    <source>
        <strain evidence="2">G01</strain>
        <tissue evidence="2">Leaf</tissue>
    </source>
</reference>
<dbReference type="PANTHER" id="PTHR31549:SF88">
    <property type="entry name" value="DUF4220 DOMAIN-CONTAINING PROTEIN"/>
    <property type="match status" value="1"/>
</dbReference>
<evidence type="ECO:0000313" key="2">
    <source>
        <dbReference type="EMBL" id="KAL0379868.1"/>
    </source>
</evidence>
<organism evidence="2">
    <name type="scientific">Sesamum angustifolium</name>
    <dbReference type="NCBI Taxonomy" id="2727405"/>
    <lineage>
        <taxon>Eukaryota</taxon>
        <taxon>Viridiplantae</taxon>
        <taxon>Streptophyta</taxon>
        <taxon>Embryophyta</taxon>
        <taxon>Tracheophyta</taxon>
        <taxon>Spermatophyta</taxon>
        <taxon>Magnoliopsida</taxon>
        <taxon>eudicotyledons</taxon>
        <taxon>Gunneridae</taxon>
        <taxon>Pentapetalae</taxon>
        <taxon>asterids</taxon>
        <taxon>lamiids</taxon>
        <taxon>Lamiales</taxon>
        <taxon>Pedaliaceae</taxon>
        <taxon>Sesamum</taxon>
    </lineage>
</organism>
<dbReference type="PANTHER" id="PTHR31549">
    <property type="entry name" value="PROTEIN, PUTATIVE (DUF247)-RELATED-RELATED"/>
    <property type="match status" value="1"/>
</dbReference>
<dbReference type="Pfam" id="PF03140">
    <property type="entry name" value="DUF247"/>
    <property type="match status" value="1"/>
</dbReference>